<evidence type="ECO:0000313" key="4">
    <source>
        <dbReference type="Proteomes" id="UP000279962"/>
    </source>
</evidence>
<keyword evidence="1" id="KW-0812">Transmembrane</keyword>
<gene>
    <name evidence="2" type="ORF">CDG68_08935</name>
    <name evidence="3" type="ORF">EXU28_13560</name>
</gene>
<dbReference type="EMBL" id="CP033133">
    <property type="protein sequence ID" value="AYO53744.1"/>
    <property type="molecule type" value="Genomic_DNA"/>
</dbReference>
<accession>A0A3G2T0S7</accession>
<dbReference type="EMBL" id="SGSQ01000021">
    <property type="protein sequence ID" value="RZG44813.1"/>
    <property type="molecule type" value="Genomic_DNA"/>
</dbReference>
<name>A0A3G2T0S7_9GAMM</name>
<keyword evidence="5" id="KW-1185">Reference proteome</keyword>
<evidence type="ECO:0000313" key="5">
    <source>
        <dbReference type="Proteomes" id="UP000293863"/>
    </source>
</evidence>
<feature type="transmembrane region" description="Helical" evidence="1">
    <location>
        <begin position="83"/>
        <end position="107"/>
    </location>
</feature>
<evidence type="ECO:0000256" key="1">
    <source>
        <dbReference type="SAM" id="Phobius"/>
    </source>
</evidence>
<evidence type="ECO:0000313" key="3">
    <source>
        <dbReference type="EMBL" id="RZG44813.1"/>
    </source>
</evidence>
<keyword evidence="1" id="KW-0472">Membrane</keyword>
<feature type="transmembrane region" description="Helical" evidence="1">
    <location>
        <begin position="52"/>
        <end position="71"/>
    </location>
</feature>
<reference evidence="3 5" key="2">
    <citation type="submission" date="2019-02" db="EMBL/GenBank/DDBJ databases">
        <title>The Batch Genome Submission of Acinetobacter spp. strains.</title>
        <authorList>
            <person name="Qin J."/>
            <person name="Hu Y."/>
            <person name="Ye H."/>
            <person name="Wei L."/>
            <person name="Feng Y."/>
            <person name="Zong Z."/>
        </authorList>
    </citation>
    <scope>NUCLEOTIDE SEQUENCE [LARGE SCALE GENOMIC DNA]</scope>
    <source>
        <strain evidence="3 5">WCHAW060049</strain>
    </source>
</reference>
<dbReference type="Proteomes" id="UP000293863">
    <property type="component" value="Unassembled WGS sequence"/>
</dbReference>
<sequence>MNYSPPPLYTLPKSKNETLSLIHGIYAGLLFCALAIVWYLEYQQKTMAEMQLWGLSAIMLLMFGLNVLACIRVKKGNNQGKILSRVMAVLMLPSFPIGTLLGLFSLWKTTKTQWE</sequence>
<organism evidence="2 4">
    <name type="scientific">Acinetobacter wuhouensis</name>
    <dbReference type="NCBI Taxonomy" id="1879050"/>
    <lineage>
        <taxon>Bacteria</taxon>
        <taxon>Pseudomonadati</taxon>
        <taxon>Pseudomonadota</taxon>
        <taxon>Gammaproteobacteria</taxon>
        <taxon>Moraxellales</taxon>
        <taxon>Moraxellaceae</taxon>
        <taxon>Acinetobacter</taxon>
    </lineage>
</organism>
<protein>
    <submittedName>
        <fullName evidence="2">Uncharacterized protein</fullName>
    </submittedName>
</protein>
<dbReference type="Proteomes" id="UP000279962">
    <property type="component" value="Chromosome"/>
</dbReference>
<keyword evidence="1" id="KW-1133">Transmembrane helix</keyword>
<proteinExistence type="predicted"/>
<dbReference type="AlphaFoldDB" id="A0A3G2T0S7"/>
<evidence type="ECO:0000313" key="2">
    <source>
        <dbReference type="EMBL" id="AYO53744.1"/>
    </source>
</evidence>
<reference evidence="2 4" key="1">
    <citation type="submission" date="2018-10" db="EMBL/GenBank/DDBJ databases">
        <title>The complete genome of Acinetobacter wuhouensis strain WCHAW010062.</title>
        <authorList>
            <person name="Hu Y."/>
            <person name="Long H."/>
            <person name="Feng Y."/>
            <person name="Zong Z."/>
        </authorList>
    </citation>
    <scope>NUCLEOTIDE SEQUENCE [LARGE SCALE GENOMIC DNA]</scope>
    <source>
        <strain evidence="2 4">WCHAW010062</strain>
    </source>
</reference>
<dbReference type="RefSeq" id="WP_087553545.1">
    <property type="nucleotide sequence ID" value="NZ_CP033133.1"/>
</dbReference>
<feature type="transmembrane region" description="Helical" evidence="1">
    <location>
        <begin position="21"/>
        <end position="40"/>
    </location>
</feature>